<evidence type="ECO:0000313" key="1">
    <source>
        <dbReference type="EMBL" id="DAD47446.1"/>
    </source>
</evidence>
<keyword evidence="2" id="KW-1185">Reference proteome</keyword>
<proteinExistence type="predicted"/>
<dbReference type="PANTHER" id="PTHR32161">
    <property type="entry name" value="DPP6 N-TERMINAL DOMAIN-LIKE PROTEIN"/>
    <property type="match status" value="1"/>
</dbReference>
<dbReference type="InterPro" id="IPR011042">
    <property type="entry name" value="6-blade_b-propeller_TolB-like"/>
</dbReference>
<dbReference type="PANTHER" id="PTHR32161:SF9">
    <property type="entry name" value="TOLB PROTEIN-LIKE PROTEIN"/>
    <property type="match status" value="1"/>
</dbReference>
<protein>
    <submittedName>
        <fullName evidence="1">Uncharacterized protein</fullName>
    </submittedName>
</protein>
<dbReference type="Proteomes" id="UP000607653">
    <property type="component" value="Unassembled WGS sequence"/>
</dbReference>
<reference evidence="1 2" key="1">
    <citation type="journal article" date="2020" name="Mol. Biol. Evol.">
        <title>Distinct Expression and Methylation Patterns for Genes with Different Fates following a Single Whole-Genome Duplication in Flowering Plants.</title>
        <authorList>
            <person name="Shi T."/>
            <person name="Rahmani R.S."/>
            <person name="Gugger P.F."/>
            <person name="Wang M."/>
            <person name="Li H."/>
            <person name="Zhang Y."/>
            <person name="Li Z."/>
            <person name="Wang Q."/>
            <person name="Van de Peer Y."/>
            <person name="Marchal K."/>
            <person name="Chen J."/>
        </authorList>
    </citation>
    <scope>NUCLEOTIDE SEQUENCE [LARGE SCALE GENOMIC DNA]</scope>
    <source>
        <tissue evidence="1">Leaf</tissue>
    </source>
</reference>
<gene>
    <name evidence="1" type="ORF">HUJ06_017383</name>
</gene>
<organism evidence="1 2">
    <name type="scientific">Nelumbo nucifera</name>
    <name type="common">Sacred lotus</name>
    <dbReference type="NCBI Taxonomy" id="4432"/>
    <lineage>
        <taxon>Eukaryota</taxon>
        <taxon>Viridiplantae</taxon>
        <taxon>Streptophyta</taxon>
        <taxon>Embryophyta</taxon>
        <taxon>Tracheophyta</taxon>
        <taxon>Spermatophyta</taxon>
        <taxon>Magnoliopsida</taxon>
        <taxon>Proteales</taxon>
        <taxon>Nelumbonaceae</taxon>
        <taxon>Nelumbo</taxon>
    </lineage>
</organism>
<comment type="caution">
    <text evidence="1">The sequence shown here is derived from an EMBL/GenBank/DDBJ whole genome shotgun (WGS) entry which is preliminary data.</text>
</comment>
<accession>A0A822ZX65</accession>
<dbReference type="SUPFAM" id="SSF82171">
    <property type="entry name" value="DPP6 N-terminal domain-like"/>
    <property type="match status" value="1"/>
</dbReference>
<name>A0A822ZX65_NELNU</name>
<dbReference type="EMBL" id="DUZY01000008">
    <property type="protein sequence ID" value="DAD47446.1"/>
    <property type="molecule type" value="Genomic_DNA"/>
</dbReference>
<dbReference type="Gene3D" id="2.120.10.30">
    <property type="entry name" value="TolB, C-terminal domain"/>
    <property type="match status" value="1"/>
</dbReference>
<evidence type="ECO:0000313" key="2">
    <source>
        <dbReference type="Proteomes" id="UP000607653"/>
    </source>
</evidence>
<sequence>MVEHLPENFQLSNVFKAPCQVTPPGLHAFTPAASHDGKRIAVATRRRENNFRHIEIFDLELESFCRVTETINPKFHHYNPFFSLKSGFLGYHRFRGDPASGDSIVLHLKPITSPVTELRILQLNGSFPSCSPDGDLIAFNHHSIVLHLKPVTMHFHRVHMATSS</sequence>
<dbReference type="AlphaFoldDB" id="A0A822ZX65"/>